<dbReference type="InterPro" id="IPR006048">
    <property type="entry name" value="A-amylase/branching_C"/>
</dbReference>
<organism evidence="2 3">
    <name type="scientific">Monoraphidium neglectum</name>
    <dbReference type="NCBI Taxonomy" id="145388"/>
    <lineage>
        <taxon>Eukaryota</taxon>
        <taxon>Viridiplantae</taxon>
        <taxon>Chlorophyta</taxon>
        <taxon>core chlorophytes</taxon>
        <taxon>Chlorophyceae</taxon>
        <taxon>CS clade</taxon>
        <taxon>Sphaeropleales</taxon>
        <taxon>Selenastraceae</taxon>
        <taxon>Monoraphidium</taxon>
    </lineage>
</organism>
<accession>A0A0D2N9N5</accession>
<dbReference type="Proteomes" id="UP000054498">
    <property type="component" value="Unassembled WGS sequence"/>
</dbReference>
<sequence length="409" mass="44796">MRAFVDAAHALGLAVIVDVVLHHGAPEGNALWEFDGWGPGWAHGGIYHENAPDTEWGRQFAFWKGEIIDMVTAACAMWLGEYRVDGLRFDSANDLPGHSVQAMTWALRSQYPGRLLTAEITPEDPRGVHELGFDALWVHSGYFDIIQQHKALGRGHHGGGDWAAGWDLPRLRTAMGLHPGFTAPTQCIKYMLGSHDQVGCRHGGKWYADYQMIGGQHRYAVDQFGGGRHDPHASAAARCWWAANVAAAGLPMMFMGTEAAQSGWWDTDAWHGMQWGNTEDEAGRAMMAAVRGANALRASLPALRRGRASQLHEDRPNGVMAYERVADGEDEPRVVVVVNAGRGYWQGSEYGVWVGGTGTMEEVYCSQSPEYGAVGGHHSNAGAPLQIHDGRIWLNLPPCCTMYFVHTSV</sequence>
<dbReference type="SUPFAM" id="SSF51445">
    <property type="entry name" value="(Trans)glycosidases"/>
    <property type="match status" value="1"/>
</dbReference>
<dbReference type="Gene3D" id="2.60.40.1180">
    <property type="entry name" value="Golgi alpha-mannosidase II"/>
    <property type="match status" value="1"/>
</dbReference>
<keyword evidence="2" id="KW-0808">Transferase</keyword>
<dbReference type="EMBL" id="KK101068">
    <property type="protein sequence ID" value="KIZ02351.1"/>
    <property type="molecule type" value="Genomic_DNA"/>
</dbReference>
<dbReference type="GeneID" id="25738484"/>
<dbReference type="GO" id="GO:0003844">
    <property type="term" value="F:1,4-alpha-glucan branching enzyme activity"/>
    <property type="evidence" value="ECO:0007669"/>
    <property type="project" value="UniProtKB-EC"/>
</dbReference>
<dbReference type="InterPro" id="IPR013780">
    <property type="entry name" value="Glyco_hydro_b"/>
</dbReference>
<evidence type="ECO:0000313" key="3">
    <source>
        <dbReference type="Proteomes" id="UP000054498"/>
    </source>
</evidence>
<dbReference type="PANTHER" id="PTHR43651">
    <property type="entry name" value="1,4-ALPHA-GLUCAN-BRANCHING ENZYME"/>
    <property type="match status" value="1"/>
</dbReference>
<name>A0A0D2N9N5_9CHLO</name>
<keyword evidence="3" id="KW-1185">Reference proteome</keyword>
<dbReference type="STRING" id="145388.A0A0D2N9N5"/>
<keyword evidence="2" id="KW-0328">Glycosyltransferase</keyword>
<protein>
    <submittedName>
        <fullName evidence="2">1,4-alpha-glucan branching enzyme</fullName>
        <ecNumber evidence="2">2.4.1.18</ecNumber>
    </submittedName>
</protein>
<dbReference type="RefSeq" id="XP_013901370.1">
    <property type="nucleotide sequence ID" value="XM_014045916.1"/>
</dbReference>
<proteinExistence type="predicted"/>
<dbReference type="KEGG" id="mng:MNEG_5607"/>
<dbReference type="OrthoDB" id="1740265at2759"/>
<dbReference type="GO" id="GO:0043169">
    <property type="term" value="F:cation binding"/>
    <property type="evidence" value="ECO:0007669"/>
    <property type="project" value="InterPro"/>
</dbReference>
<dbReference type="EC" id="2.4.1.18" evidence="2"/>
<reference evidence="2 3" key="1">
    <citation type="journal article" date="2013" name="BMC Genomics">
        <title>Reconstruction of the lipid metabolism for the microalga Monoraphidium neglectum from its genome sequence reveals characteristics suitable for biofuel production.</title>
        <authorList>
            <person name="Bogen C."/>
            <person name="Al-Dilaimi A."/>
            <person name="Albersmeier A."/>
            <person name="Wichmann J."/>
            <person name="Grundmann M."/>
            <person name="Rupp O."/>
            <person name="Lauersen K.J."/>
            <person name="Blifernez-Klassen O."/>
            <person name="Kalinowski J."/>
            <person name="Goesmann A."/>
            <person name="Mussgnug J.H."/>
            <person name="Kruse O."/>
        </authorList>
    </citation>
    <scope>NUCLEOTIDE SEQUENCE [LARGE SCALE GENOMIC DNA]</scope>
    <source>
        <strain evidence="2 3">SAG 48.87</strain>
    </source>
</reference>
<feature type="domain" description="Alpha-amylase/branching enzyme C-terminal all beta" evidence="1">
    <location>
        <begin position="313"/>
        <end position="405"/>
    </location>
</feature>
<dbReference type="InterPro" id="IPR017853">
    <property type="entry name" value="GH"/>
</dbReference>
<dbReference type="GO" id="GO:0005975">
    <property type="term" value="P:carbohydrate metabolic process"/>
    <property type="evidence" value="ECO:0007669"/>
    <property type="project" value="InterPro"/>
</dbReference>
<gene>
    <name evidence="2" type="ORF">MNEG_5607</name>
</gene>
<evidence type="ECO:0000313" key="2">
    <source>
        <dbReference type="EMBL" id="KIZ02351.1"/>
    </source>
</evidence>
<dbReference type="SUPFAM" id="SSF51011">
    <property type="entry name" value="Glycosyl hydrolase domain"/>
    <property type="match status" value="1"/>
</dbReference>
<dbReference type="PANTHER" id="PTHR43651:SF11">
    <property type="entry name" value="MALTO-OLIGOSYLTREHALOSE TREHALOHYDROLASE"/>
    <property type="match status" value="1"/>
</dbReference>
<dbReference type="Pfam" id="PF02806">
    <property type="entry name" value="Alpha-amylase_C"/>
    <property type="match status" value="1"/>
</dbReference>
<evidence type="ECO:0000259" key="1">
    <source>
        <dbReference type="Pfam" id="PF02806"/>
    </source>
</evidence>
<dbReference type="AlphaFoldDB" id="A0A0D2N9N5"/>
<dbReference type="Gene3D" id="3.20.20.80">
    <property type="entry name" value="Glycosidases"/>
    <property type="match status" value="1"/>
</dbReference>